<comment type="caution">
    <text evidence="10">The sequence shown here is derived from an EMBL/GenBank/DDBJ whole genome shotgun (WGS) entry which is preliminary data.</text>
</comment>
<evidence type="ECO:0000259" key="9">
    <source>
        <dbReference type="PROSITE" id="PS50262"/>
    </source>
</evidence>
<comment type="subcellular location">
    <subcellularLocation>
        <location evidence="1">Membrane</location>
        <topology evidence="1">Multi-pass membrane protein</topology>
    </subcellularLocation>
</comment>
<evidence type="ECO:0000313" key="11">
    <source>
        <dbReference type="Proteomes" id="UP000762676"/>
    </source>
</evidence>
<dbReference type="PANTHER" id="PTHR24243">
    <property type="entry name" value="G-PROTEIN COUPLED RECEPTOR"/>
    <property type="match status" value="1"/>
</dbReference>
<dbReference type="PANTHER" id="PTHR24243:SF233">
    <property type="entry name" value="THYROTROPIN-RELEASING HORMONE RECEPTOR"/>
    <property type="match status" value="1"/>
</dbReference>
<keyword evidence="6 10" id="KW-0675">Receptor</keyword>
<dbReference type="AlphaFoldDB" id="A0AAV4EXP0"/>
<keyword evidence="7" id="KW-0807">Transducer</keyword>
<dbReference type="SUPFAM" id="SSF81321">
    <property type="entry name" value="Family A G protein-coupled receptor-like"/>
    <property type="match status" value="1"/>
</dbReference>
<keyword evidence="5 8" id="KW-0472">Membrane</keyword>
<evidence type="ECO:0000256" key="7">
    <source>
        <dbReference type="ARBA" id="ARBA00023224"/>
    </source>
</evidence>
<sequence length="348" mass="39080">MNVNMSQLNETIASNSTETPVIASVKPYLVELFITLGVLAHVWPAIILFGLVVNCINIVVFLKTGAKDNVTILLFSLSMSDLMFLILITPTMCALSIIGLNRSYPWPFDNEISIYLFYWPAYTIYDVSAYISLSLGLMRCACVAMPLKFKSFFTTSRTLKWLVLLVVLAISLRMPMLSVVRIGWRTDPTTNVSEAYVILHNGSKMVGVDNILNRTLIMPLAFLTMIFCVIILSYKLYEASRIRQSTTGKASRNQGLSSKDLRVVQSVTLVCGIFILSQLIFVISSLIRYFIPEYGGGQRLSLLHSLVNKVGMTCSYMNASLNIFVYYRYNSKYRATFKALLCGKANEE</sequence>
<organism evidence="10 11">
    <name type="scientific">Elysia marginata</name>
    <dbReference type="NCBI Taxonomy" id="1093978"/>
    <lineage>
        <taxon>Eukaryota</taxon>
        <taxon>Metazoa</taxon>
        <taxon>Spiralia</taxon>
        <taxon>Lophotrochozoa</taxon>
        <taxon>Mollusca</taxon>
        <taxon>Gastropoda</taxon>
        <taxon>Heterobranchia</taxon>
        <taxon>Euthyneura</taxon>
        <taxon>Panpulmonata</taxon>
        <taxon>Sacoglossa</taxon>
        <taxon>Placobranchoidea</taxon>
        <taxon>Plakobranchidae</taxon>
        <taxon>Elysia</taxon>
    </lineage>
</organism>
<evidence type="ECO:0000256" key="1">
    <source>
        <dbReference type="ARBA" id="ARBA00004141"/>
    </source>
</evidence>
<feature type="transmembrane region" description="Helical" evidence="8">
    <location>
        <begin position="216"/>
        <end position="237"/>
    </location>
</feature>
<keyword evidence="2 8" id="KW-0812">Transmembrane</keyword>
<feature type="transmembrane region" description="Helical" evidence="8">
    <location>
        <begin position="82"/>
        <end position="100"/>
    </location>
</feature>
<proteinExistence type="predicted"/>
<feature type="transmembrane region" description="Helical" evidence="8">
    <location>
        <begin position="161"/>
        <end position="184"/>
    </location>
</feature>
<keyword evidence="11" id="KW-1185">Reference proteome</keyword>
<name>A0AAV4EXP0_9GAST</name>
<dbReference type="EMBL" id="BMAT01007493">
    <property type="protein sequence ID" value="GFR65551.1"/>
    <property type="molecule type" value="Genomic_DNA"/>
</dbReference>
<evidence type="ECO:0000256" key="4">
    <source>
        <dbReference type="ARBA" id="ARBA00023040"/>
    </source>
</evidence>
<gene>
    <name evidence="10" type="ORF">ElyMa_003661500</name>
</gene>
<dbReference type="GO" id="GO:0005886">
    <property type="term" value="C:plasma membrane"/>
    <property type="evidence" value="ECO:0007669"/>
    <property type="project" value="TreeGrafter"/>
</dbReference>
<dbReference type="InterPro" id="IPR000276">
    <property type="entry name" value="GPCR_Rhodpsn"/>
</dbReference>
<evidence type="ECO:0000313" key="10">
    <source>
        <dbReference type="EMBL" id="GFR65551.1"/>
    </source>
</evidence>
<dbReference type="Proteomes" id="UP000762676">
    <property type="component" value="Unassembled WGS sequence"/>
</dbReference>
<evidence type="ECO:0000256" key="8">
    <source>
        <dbReference type="SAM" id="Phobius"/>
    </source>
</evidence>
<dbReference type="GO" id="GO:0004930">
    <property type="term" value="F:G protein-coupled receptor activity"/>
    <property type="evidence" value="ECO:0007669"/>
    <property type="project" value="UniProtKB-KW"/>
</dbReference>
<accession>A0AAV4EXP0</accession>
<keyword evidence="3 8" id="KW-1133">Transmembrane helix</keyword>
<dbReference type="PROSITE" id="PS50262">
    <property type="entry name" value="G_PROTEIN_RECEP_F1_2"/>
    <property type="match status" value="1"/>
</dbReference>
<protein>
    <submittedName>
        <fullName evidence="10">Chemosensory receptor A</fullName>
    </submittedName>
</protein>
<keyword evidence="4" id="KW-0297">G-protein coupled receptor</keyword>
<feature type="transmembrane region" description="Helical" evidence="8">
    <location>
        <begin position="42"/>
        <end position="62"/>
    </location>
</feature>
<feature type="transmembrane region" description="Helical" evidence="8">
    <location>
        <begin position="267"/>
        <end position="290"/>
    </location>
</feature>
<reference evidence="10 11" key="1">
    <citation type="journal article" date="2021" name="Elife">
        <title>Chloroplast acquisition without the gene transfer in kleptoplastic sea slugs, Plakobranchus ocellatus.</title>
        <authorList>
            <person name="Maeda T."/>
            <person name="Takahashi S."/>
            <person name="Yoshida T."/>
            <person name="Shimamura S."/>
            <person name="Takaki Y."/>
            <person name="Nagai Y."/>
            <person name="Toyoda A."/>
            <person name="Suzuki Y."/>
            <person name="Arimoto A."/>
            <person name="Ishii H."/>
            <person name="Satoh N."/>
            <person name="Nishiyama T."/>
            <person name="Hasebe M."/>
            <person name="Maruyama T."/>
            <person name="Minagawa J."/>
            <person name="Obokata J."/>
            <person name="Shigenobu S."/>
        </authorList>
    </citation>
    <scope>NUCLEOTIDE SEQUENCE [LARGE SCALE GENOMIC DNA]</scope>
</reference>
<feature type="transmembrane region" description="Helical" evidence="8">
    <location>
        <begin position="310"/>
        <end position="329"/>
    </location>
</feature>
<evidence type="ECO:0000256" key="2">
    <source>
        <dbReference type="ARBA" id="ARBA00022692"/>
    </source>
</evidence>
<feature type="domain" description="G-protein coupled receptors family 1 profile" evidence="9">
    <location>
        <begin position="53"/>
        <end position="326"/>
    </location>
</feature>
<dbReference type="PRINTS" id="PR00237">
    <property type="entry name" value="GPCRRHODOPSN"/>
</dbReference>
<evidence type="ECO:0000256" key="6">
    <source>
        <dbReference type="ARBA" id="ARBA00023170"/>
    </source>
</evidence>
<dbReference type="InterPro" id="IPR017452">
    <property type="entry name" value="GPCR_Rhodpsn_7TM"/>
</dbReference>
<dbReference type="Gene3D" id="1.20.1070.10">
    <property type="entry name" value="Rhodopsin 7-helix transmembrane proteins"/>
    <property type="match status" value="1"/>
</dbReference>
<evidence type="ECO:0000256" key="3">
    <source>
        <dbReference type="ARBA" id="ARBA00022989"/>
    </source>
</evidence>
<dbReference type="Pfam" id="PF00001">
    <property type="entry name" value="7tm_1"/>
    <property type="match status" value="1"/>
</dbReference>
<evidence type="ECO:0000256" key="5">
    <source>
        <dbReference type="ARBA" id="ARBA00023136"/>
    </source>
</evidence>